<evidence type="ECO:0000256" key="2">
    <source>
        <dbReference type="ARBA" id="ARBA00022695"/>
    </source>
</evidence>
<evidence type="ECO:0000259" key="5">
    <source>
        <dbReference type="Pfam" id="PF01087"/>
    </source>
</evidence>
<comment type="caution">
    <text evidence="6">The sequence shown here is derived from an EMBL/GenBank/DDBJ whole genome shotgun (WGS) entry which is preliminary data.</text>
</comment>
<dbReference type="InterPro" id="IPR053177">
    <property type="entry name" value="ADP-glucose_phosphorylase"/>
</dbReference>
<evidence type="ECO:0000313" key="7">
    <source>
        <dbReference type="Proteomes" id="UP000228496"/>
    </source>
</evidence>
<protein>
    <recommendedName>
        <fullName evidence="5">Galactose-1-phosphate uridyl transferase N-terminal domain-containing protein</fullName>
    </recommendedName>
</protein>
<dbReference type="PIRSF" id="PIRSF000808">
    <property type="entry name" value="GalT"/>
    <property type="match status" value="1"/>
</dbReference>
<keyword evidence="3" id="KW-0119">Carbohydrate metabolism</keyword>
<reference evidence="6 7" key="1">
    <citation type="submission" date="2017-09" db="EMBL/GenBank/DDBJ databases">
        <title>Depth-based differentiation of microbial function through sediment-hosted aquifers and enrichment of novel symbionts in the deep terrestrial subsurface.</title>
        <authorList>
            <person name="Probst A.J."/>
            <person name="Ladd B."/>
            <person name="Jarett J.K."/>
            <person name="Geller-Mcgrath D.E."/>
            <person name="Sieber C.M."/>
            <person name="Emerson J.B."/>
            <person name="Anantharaman K."/>
            <person name="Thomas B.C."/>
            <person name="Malmstrom R."/>
            <person name="Stieglmeier M."/>
            <person name="Klingl A."/>
            <person name="Woyke T."/>
            <person name="Ryan C.M."/>
            <person name="Banfield J.F."/>
        </authorList>
    </citation>
    <scope>NUCLEOTIDE SEQUENCE [LARGE SCALE GENOMIC DNA]</scope>
    <source>
        <strain evidence="6">CG10_big_fil_rev_8_21_14_0_10_36_16</strain>
    </source>
</reference>
<name>A0A2J0Q750_9BACT</name>
<dbReference type="InterPro" id="IPR036265">
    <property type="entry name" value="HIT-like_sf"/>
</dbReference>
<feature type="active site" description="Tele-UMP-histidine intermediate" evidence="4">
    <location>
        <position position="163"/>
    </location>
</feature>
<dbReference type="GO" id="GO:0008270">
    <property type="term" value="F:zinc ion binding"/>
    <property type="evidence" value="ECO:0007669"/>
    <property type="project" value="InterPro"/>
</dbReference>
<dbReference type="GO" id="GO:0008108">
    <property type="term" value="F:UDP-glucose:hexose-1-phosphate uridylyltransferase activity"/>
    <property type="evidence" value="ECO:0007669"/>
    <property type="project" value="InterPro"/>
</dbReference>
<dbReference type="InterPro" id="IPR005849">
    <property type="entry name" value="GalP_Utransf_N"/>
</dbReference>
<dbReference type="Gene3D" id="3.30.428.10">
    <property type="entry name" value="HIT-like"/>
    <property type="match status" value="2"/>
</dbReference>
<evidence type="ECO:0000256" key="4">
    <source>
        <dbReference type="PIRSR" id="PIRSR000808-1"/>
    </source>
</evidence>
<evidence type="ECO:0000256" key="3">
    <source>
        <dbReference type="ARBA" id="ARBA00023277"/>
    </source>
</evidence>
<dbReference type="AlphaFoldDB" id="A0A2J0Q750"/>
<sequence>MNEFRQDMISGLWVLFATNRARRPGDPIVCEALDKSKDVCPFEDLEISGNKVEKTYLNKSGDDWLVKVISNKYPAVDRSKTTREPKQIKADFFNVVEAGGYHEVFVFRNHDKVLADYNSDEMAEVFGVYRDRFHHVVDNTSSKYILVFTNYGIKAGGTLFHPHSQIISTSVIPLSAQNSLRDAEDYFVKNSQKPYDKMIEWEISEAKRIIYENEDFVAFCPFVSRVPYEIRIFPKDSTSHFWKTDDSKLPDLGRAVSTVLGKMSKALKYPDYNFFIHSAPVYDKSDKFDDYYTWHIEIMPKVEFVGGFEIGSGVYINAIDPDEAAKLFRETEI</sequence>
<dbReference type="PANTHER" id="PTHR42763">
    <property type="entry name" value="ADP-GLUCOSE PHOSPHORYLASE"/>
    <property type="match status" value="1"/>
</dbReference>
<dbReference type="SUPFAM" id="SSF54197">
    <property type="entry name" value="HIT-like"/>
    <property type="match status" value="2"/>
</dbReference>
<dbReference type="EMBL" id="PCXQ01000005">
    <property type="protein sequence ID" value="PJE50787.1"/>
    <property type="molecule type" value="Genomic_DNA"/>
</dbReference>
<dbReference type="Pfam" id="PF01087">
    <property type="entry name" value="GalP_UDP_transf"/>
    <property type="match status" value="1"/>
</dbReference>
<accession>A0A2J0Q750</accession>
<keyword evidence="1" id="KW-0808">Transferase</keyword>
<proteinExistence type="predicted"/>
<dbReference type="GO" id="GO:0006012">
    <property type="term" value="P:galactose metabolic process"/>
    <property type="evidence" value="ECO:0007669"/>
    <property type="project" value="InterPro"/>
</dbReference>
<evidence type="ECO:0000313" key="6">
    <source>
        <dbReference type="EMBL" id="PJE50787.1"/>
    </source>
</evidence>
<dbReference type="InterPro" id="IPR001937">
    <property type="entry name" value="GalP_UDPtransf1"/>
</dbReference>
<dbReference type="PANTHER" id="PTHR42763:SF2">
    <property type="entry name" value="ADP-GLUCOSE PHOSPHORYLASE"/>
    <property type="match status" value="1"/>
</dbReference>
<keyword evidence="2" id="KW-0548">Nucleotidyltransferase</keyword>
<feature type="domain" description="Galactose-1-phosphate uridyl transferase N-terminal" evidence="5">
    <location>
        <begin position="5"/>
        <end position="173"/>
    </location>
</feature>
<gene>
    <name evidence="6" type="ORF">COV29_03600</name>
</gene>
<dbReference type="Proteomes" id="UP000228496">
    <property type="component" value="Unassembled WGS sequence"/>
</dbReference>
<organism evidence="6 7">
    <name type="scientific">Candidatus Yanofskybacteria bacterium CG10_big_fil_rev_8_21_14_0_10_36_16</name>
    <dbReference type="NCBI Taxonomy" id="1975096"/>
    <lineage>
        <taxon>Bacteria</taxon>
        <taxon>Candidatus Yanofskyibacteriota</taxon>
    </lineage>
</organism>
<evidence type="ECO:0000256" key="1">
    <source>
        <dbReference type="ARBA" id="ARBA00022679"/>
    </source>
</evidence>